<evidence type="ECO:0000256" key="1">
    <source>
        <dbReference type="SAM" id="Phobius"/>
    </source>
</evidence>
<evidence type="ECO:0008006" key="4">
    <source>
        <dbReference type="Google" id="ProtNLM"/>
    </source>
</evidence>
<keyword evidence="1" id="KW-0812">Transmembrane</keyword>
<feature type="transmembrane region" description="Helical" evidence="1">
    <location>
        <begin position="16"/>
        <end position="34"/>
    </location>
</feature>
<dbReference type="OrthoDB" id="6604875at2759"/>
<gene>
    <name evidence="2" type="ORF">X798_00818</name>
</gene>
<keyword evidence="3" id="KW-1185">Reference proteome</keyword>
<keyword evidence="1" id="KW-0472">Membrane</keyword>
<sequence>MSDEEKSNVIIQDCQSCRYIGSGLFSFIAAYLWLNTRNNIYSDTIYRKLPLRLIAVGSMYMSFARFFYFPPFKHLAPKK</sequence>
<proteinExistence type="predicted"/>
<accession>A0A238C522</accession>
<evidence type="ECO:0000313" key="3">
    <source>
        <dbReference type="Proteomes" id="UP000242913"/>
    </source>
</evidence>
<evidence type="ECO:0000313" key="2">
    <source>
        <dbReference type="EMBL" id="OZC12296.1"/>
    </source>
</evidence>
<reference evidence="2 3" key="1">
    <citation type="submission" date="2015-12" db="EMBL/GenBank/DDBJ databases">
        <title>Draft genome of the nematode, Onchocerca flexuosa.</title>
        <authorList>
            <person name="Mitreva M."/>
        </authorList>
    </citation>
    <scope>NUCLEOTIDE SEQUENCE [LARGE SCALE GENOMIC DNA]</scope>
    <source>
        <strain evidence="2">Red Deer</strain>
    </source>
</reference>
<dbReference type="Proteomes" id="UP000242913">
    <property type="component" value="Unassembled WGS sequence"/>
</dbReference>
<name>A0A238C522_9BILA</name>
<dbReference type="AlphaFoldDB" id="A0A238C522"/>
<keyword evidence="1" id="KW-1133">Transmembrane helix</keyword>
<organism evidence="2 3">
    <name type="scientific">Onchocerca flexuosa</name>
    <dbReference type="NCBI Taxonomy" id="387005"/>
    <lineage>
        <taxon>Eukaryota</taxon>
        <taxon>Metazoa</taxon>
        <taxon>Ecdysozoa</taxon>
        <taxon>Nematoda</taxon>
        <taxon>Chromadorea</taxon>
        <taxon>Rhabditida</taxon>
        <taxon>Spirurina</taxon>
        <taxon>Spiruromorpha</taxon>
        <taxon>Filarioidea</taxon>
        <taxon>Onchocercidae</taxon>
        <taxon>Onchocerca</taxon>
    </lineage>
</organism>
<feature type="transmembrane region" description="Helical" evidence="1">
    <location>
        <begin position="49"/>
        <end position="69"/>
    </location>
</feature>
<protein>
    <recommendedName>
        <fullName evidence="4">DUF4536 domain-containing protein</fullName>
    </recommendedName>
</protein>
<dbReference type="EMBL" id="KZ269978">
    <property type="protein sequence ID" value="OZC12296.1"/>
    <property type="molecule type" value="Genomic_DNA"/>
</dbReference>